<feature type="region of interest" description="Disordered" evidence="1">
    <location>
        <begin position="1"/>
        <end position="24"/>
    </location>
</feature>
<name>K5WHM7_PHACS</name>
<dbReference type="EMBL" id="JH930469">
    <property type="protein sequence ID" value="EKM58825.1"/>
    <property type="molecule type" value="Genomic_DNA"/>
</dbReference>
<dbReference type="GeneID" id="18914486"/>
<dbReference type="AlphaFoldDB" id="K5WHM7"/>
<organism evidence="2 3">
    <name type="scientific">Phanerochaete carnosa (strain HHB-10118-sp)</name>
    <name type="common">White-rot fungus</name>
    <name type="synonym">Peniophora carnosa</name>
    <dbReference type="NCBI Taxonomy" id="650164"/>
    <lineage>
        <taxon>Eukaryota</taxon>
        <taxon>Fungi</taxon>
        <taxon>Dikarya</taxon>
        <taxon>Basidiomycota</taxon>
        <taxon>Agaricomycotina</taxon>
        <taxon>Agaricomycetes</taxon>
        <taxon>Polyporales</taxon>
        <taxon>Phanerochaetaceae</taxon>
        <taxon>Phanerochaete</taxon>
    </lineage>
</organism>
<dbReference type="HOGENOM" id="CLU_2321152_0_0_1"/>
<keyword evidence="3" id="KW-1185">Reference proteome</keyword>
<dbReference type="KEGG" id="pco:PHACADRAFT_248914"/>
<dbReference type="PROSITE" id="PS51257">
    <property type="entry name" value="PROKAR_LIPOPROTEIN"/>
    <property type="match status" value="1"/>
</dbReference>
<sequence>MAQKGEHIRAAAQHAAAERPLQATSSGFQACERRKCAPADNLAWSALCRVSNRRWSAARRQPCDTEKERIFSRRLPVARMTRRVQRFLDAHKDKRRGRG</sequence>
<evidence type="ECO:0000256" key="1">
    <source>
        <dbReference type="SAM" id="MobiDB-lite"/>
    </source>
</evidence>
<dbReference type="InParanoid" id="K5WHM7"/>
<gene>
    <name evidence="2" type="ORF">PHACADRAFT_248914</name>
</gene>
<accession>K5WHM7</accession>
<proteinExistence type="predicted"/>
<evidence type="ECO:0000313" key="3">
    <source>
        <dbReference type="Proteomes" id="UP000008370"/>
    </source>
</evidence>
<dbReference type="Proteomes" id="UP000008370">
    <property type="component" value="Unassembled WGS sequence"/>
</dbReference>
<dbReference type="RefSeq" id="XP_007391417.1">
    <property type="nucleotide sequence ID" value="XM_007391355.1"/>
</dbReference>
<reference evidence="2 3" key="1">
    <citation type="journal article" date="2012" name="BMC Genomics">
        <title>Comparative genomics of the white-rot fungi, Phanerochaete carnosa and P. chrysosporium, to elucidate the genetic basis of the distinct wood types they colonize.</title>
        <authorList>
            <person name="Suzuki H."/>
            <person name="MacDonald J."/>
            <person name="Syed K."/>
            <person name="Salamov A."/>
            <person name="Hori C."/>
            <person name="Aerts A."/>
            <person name="Henrissat B."/>
            <person name="Wiebenga A."/>
            <person name="vanKuyk P.A."/>
            <person name="Barry K."/>
            <person name="Lindquist E."/>
            <person name="LaButti K."/>
            <person name="Lapidus A."/>
            <person name="Lucas S."/>
            <person name="Coutinho P."/>
            <person name="Gong Y."/>
            <person name="Samejima M."/>
            <person name="Mahadevan R."/>
            <person name="Abou-Zaid M."/>
            <person name="de Vries R.P."/>
            <person name="Igarashi K."/>
            <person name="Yadav J.S."/>
            <person name="Grigoriev I.V."/>
            <person name="Master E.R."/>
        </authorList>
    </citation>
    <scope>NUCLEOTIDE SEQUENCE [LARGE SCALE GENOMIC DNA]</scope>
    <source>
        <strain evidence="2 3">HHB-10118-sp</strain>
    </source>
</reference>
<protein>
    <submittedName>
        <fullName evidence="2">Uncharacterized protein</fullName>
    </submittedName>
</protein>
<evidence type="ECO:0000313" key="2">
    <source>
        <dbReference type="EMBL" id="EKM58825.1"/>
    </source>
</evidence>